<evidence type="ECO:0000313" key="7">
    <source>
        <dbReference type="EMBL" id="GGF06735.1"/>
    </source>
</evidence>
<comment type="catalytic activity">
    <reaction evidence="5">
        <text>[(1-&gt;4)-alpha-D-galacturonosyl methyl ester](n) + n H2O = [(1-&gt;4)-alpha-D-galacturonosyl](n) + n methanol + n H(+)</text>
        <dbReference type="Rhea" id="RHEA:22380"/>
        <dbReference type="Rhea" id="RHEA-COMP:14570"/>
        <dbReference type="Rhea" id="RHEA-COMP:14573"/>
        <dbReference type="ChEBI" id="CHEBI:15377"/>
        <dbReference type="ChEBI" id="CHEBI:15378"/>
        <dbReference type="ChEBI" id="CHEBI:17790"/>
        <dbReference type="ChEBI" id="CHEBI:140522"/>
        <dbReference type="ChEBI" id="CHEBI:140523"/>
        <dbReference type="EC" id="3.1.1.11"/>
    </reaction>
</comment>
<dbReference type="Proteomes" id="UP000655016">
    <property type="component" value="Unassembled WGS sequence"/>
</dbReference>
<keyword evidence="3 5" id="KW-0063">Aspartyl esterase</keyword>
<protein>
    <recommendedName>
        <fullName evidence="5">Pectinesterase</fullName>
        <ecNumber evidence="5">3.1.1.11</ecNumber>
    </recommendedName>
</protein>
<dbReference type="EC" id="3.1.1.11" evidence="5"/>
<name>A0ABQ1TYB4_9FLAO</name>
<proteinExistence type="inferred from homology"/>
<dbReference type="EMBL" id="BMKP01000003">
    <property type="protein sequence ID" value="GGF06735.1"/>
    <property type="molecule type" value="Genomic_DNA"/>
</dbReference>
<feature type="domain" description="Pectinesterase catalytic" evidence="6">
    <location>
        <begin position="31"/>
        <end position="328"/>
    </location>
</feature>
<evidence type="ECO:0000256" key="3">
    <source>
        <dbReference type="ARBA" id="ARBA00023085"/>
    </source>
</evidence>
<sequence>MSKLMKYIAALFLVLLSVISSAQTTDNRFEITVAHDGSGDFKTIQEAINKVRDHAEKRVVILIKAGTYNEKVVIPAFKRNITLKGSDREKTIISYNDYSGKPFRGIDVTGDTKFSTYTSYTLLVQGNDCSVENLTIENTSGKVGQAVALHTEGDRVAVKNCSILGNQDTLYLAKGGTRNYFENCYINGTTDFIFGAATVYFYNCTIESLSNSYVTAASTTQEDKYGLVFVDCKLTAKDNTVDKVFLGRPWRPYAKTVFINTELGSHIVAEGWNPWKGDKNFPDKEKTVFYAELGSKGEGSKDLSKRAVWSHQLKKSDLKKYSLEKILNGWNPKLSANTL</sequence>
<accession>A0ABQ1TYB4</accession>
<dbReference type="InterPro" id="IPR033131">
    <property type="entry name" value="Pectinesterase_Asp_AS"/>
</dbReference>
<dbReference type="Pfam" id="PF01095">
    <property type="entry name" value="Pectinesterase"/>
    <property type="match status" value="1"/>
</dbReference>
<dbReference type="InterPro" id="IPR012334">
    <property type="entry name" value="Pectin_lyas_fold"/>
</dbReference>
<evidence type="ECO:0000256" key="4">
    <source>
        <dbReference type="PROSITE-ProRule" id="PRU10040"/>
    </source>
</evidence>
<gene>
    <name evidence="7" type="ORF">GCM10011518_15070</name>
</gene>
<evidence type="ECO:0000256" key="5">
    <source>
        <dbReference type="RuleBase" id="RU000589"/>
    </source>
</evidence>
<evidence type="ECO:0000256" key="1">
    <source>
        <dbReference type="ARBA" id="ARBA00008891"/>
    </source>
</evidence>
<keyword evidence="2 5" id="KW-0378">Hydrolase</keyword>
<evidence type="ECO:0000256" key="2">
    <source>
        <dbReference type="ARBA" id="ARBA00022801"/>
    </source>
</evidence>
<dbReference type="Gene3D" id="2.160.20.10">
    <property type="entry name" value="Single-stranded right-handed beta-helix, Pectin lyase-like"/>
    <property type="match status" value="1"/>
</dbReference>
<reference evidence="8" key="1">
    <citation type="journal article" date="2019" name="Int. J. Syst. Evol. Microbiol.">
        <title>The Global Catalogue of Microorganisms (GCM) 10K type strain sequencing project: providing services to taxonomists for standard genome sequencing and annotation.</title>
        <authorList>
            <consortium name="The Broad Institute Genomics Platform"/>
            <consortium name="The Broad Institute Genome Sequencing Center for Infectious Disease"/>
            <person name="Wu L."/>
            <person name="Ma J."/>
        </authorList>
    </citation>
    <scope>NUCLEOTIDE SEQUENCE [LARGE SCALE GENOMIC DNA]</scope>
    <source>
        <strain evidence="8">CGMCC 1.16060</strain>
    </source>
</reference>
<feature type="signal peptide" evidence="5">
    <location>
        <begin position="1"/>
        <end position="22"/>
    </location>
</feature>
<feature type="active site" evidence="4">
    <location>
        <position position="191"/>
    </location>
</feature>
<dbReference type="PROSITE" id="PS00503">
    <property type="entry name" value="PECTINESTERASE_2"/>
    <property type="match status" value="1"/>
</dbReference>
<dbReference type="PANTHER" id="PTHR31321:SF57">
    <property type="entry name" value="PECTINESTERASE 53-RELATED"/>
    <property type="match status" value="1"/>
</dbReference>
<keyword evidence="5" id="KW-0732">Signal</keyword>
<evidence type="ECO:0000313" key="8">
    <source>
        <dbReference type="Proteomes" id="UP000655016"/>
    </source>
</evidence>
<dbReference type="PANTHER" id="PTHR31321">
    <property type="entry name" value="ACYL-COA THIOESTER HYDROLASE YBHC-RELATED"/>
    <property type="match status" value="1"/>
</dbReference>
<dbReference type="SUPFAM" id="SSF51126">
    <property type="entry name" value="Pectin lyase-like"/>
    <property type="match status" value="1"/>
</dbReference>
<evidence type="ECO:0000259" key="6">
    <source>
        <dbReference type="Pfam" id="PF01095"/>
    </source>
</evidence>
<feature type="chain" id="PRO_5044982844" description="Pectinesterase" evidence="5">
    <location>
        <begin position="23"/>
        <end position="339"/>
    </location>
</feature>
<comment type="caution">
    <text evidence="7">The sequence shown here is derived from an EMBL/GenBank/DDBJ whole genome shotgun (WGS) entry which is preliminary data.</text>
</comment>
<dbReference type="InterPro" id="IPR000070">
    <property type="entry name" value="Pectinesterase_cat"/>
</dbReference>
<comment type="pathway">
    <text evidence="5">Glycan metabolism; pectin degradation; 2-dehydro-3-deoxy-D-gluconate from pectin: step 1/5.</text>
</comment>
<dbReference type="InterPro" id="IPR011050">
    <property type="entry name" value="Pectin_lyase_fold/virulence"/>
</dbReference>
<keyword evidence="8" id="KW-1185">Reference proteome</keyword>
<comment type="similarity">
    <text evidence="1">Belongs to the pectinesterase family.</text>
</comment>
<organism evidence="7 8">
    <name type="scientific">Flavobacterium limi</name>
    <dbReference type="NCBI Taxonomy" id="2045105"/>
    <lineage>
        <taxon>Bacteria</taxon>
        <taxon>Pseudomonadati</taxon>
        <taxon>Bacteroidota</taxon>
        <taxon>Flavobacteriia</taxon>
        <taxon>Flavobacteriales</taxon>
        <taxon>Flavobacteriaceae</taxon>
        <taxon>Flavobacterium</taxon>
    </lineage>
</organism>